<proteinExistence type="predicted"/>
<dbReference type="CDD" id="cd06259">
    <property type="entry name" value="YdcF-like"/>
    <property type="match status" value="1"/>
</dbReference>
<evidence type="ECO:0000313" key="2">
    <source>
        <dbReference type="EMBL" id="RAK26685.1"/>
    </source>
</evidence>
<dbReference type="AlphaFoldDB" id="A0A327Z1P8"/>
<feature type="domain" description="DUF218" evidence="1">
    <location>
        <begin position="63"/>
        <end position="179"/>
    </location>
</feature>
<dbReference type="InterPro" id="IPR051599">
    <property type="entry name" value="Cell_Envelope_Assoc"/>
</dbReference>
<protein>
    <submittedName>
        <fullName evidence="2">Vancomycin permeability regulator SanA</fullName>
    </submittedName>
</protein>
<organism evidence="2 3">
    <name type="scientific">Actinoplanes lutulentus</name>
    <dbReference type="NCBI Taxonomy" id="1287878"/>
    <lineage>
        <taxon>Bacteria</taxon>
        <taxon>Bacillati</taxon>
        <taxon>Actinomycetota</taxon>
        <taxon>Actinomycetes</taxon>
        <taxon>Micromonosporales</taxon>
        <taxon>Micromonosporaceae</taxon>
        <taxon>Actinoplanes</taxon>
    </lineage>
</organism>
<comment type="caution">
    <text evidence="2">The sequence shown here is derived from an EMBL/GenBank/DDBJ whole genome shotgun (WGS) entry which is preliminary data.</text>
</comment>
<keyword evidence="3" id="KW-1185">Reference proteome</keyword>
<accession>A0A327Z1P8</accession>
<dbReference type="EMBL" id="QLMJ01000026">
    <property type="protein sequence ID" value="RAK26685.1"/>
    <property type="molecule type" value="Genomic_DNA"/>
</dbReference>
<evidence type="ECO:0000259" key="1">
    <source>
        <dbReference type="Pfam" id="PF02698"/>
    </source>
</evidence>
<dbReference type="InterPro" id="IPR003848">
    <property type="entry name" value="DUF218"/>
</dbReference>
<dbReference type="Pfam" id="PF02698">
    <property type="entry name" value="DUF218"/>
    <property type="match status" value="1"/>
</dbReference>
<reference evidence="2 3" key="1">
    <citation type="submission" date="2018-06" db="EMBL/GenBank/DDBJ databases">
        <title>Genomic Encyclopedia of Type Strains, Phase III (KMG-III): the genomes of soil and plant-associated and newly described type strains.</title>
        <authorList>
            <person name="Whitman W."/>
        </authorList>
    </citation>
    <scope>NUCLEOTIDE SEQUENCE [LARGE SCALE GENOMIC DNA]</scope>
    <source>
        <strain evidence="2 3">CGMCC 4.7090</strain>
    </source>
</reference>
<evidence type="ECO:0000313" key="3">
    <source>
        <dbReference type="Proteomes" id="UP000249341"/>
    </source>
</evidence>
<gene>
    <name evidence="2" type="ORF">B0I29_12674</name>
</gene>
<sequence length="233" mass="24945">MLPLTGFAILGRVLKNRWLRRLITLGALGATLTVATTAASIDWVRSSAAGHIYAVDAVPAAPVALVLGAQVNSGGQPSPFLEARLEVARQLWAAGKVKAILVSGDHANWDYDEPGSMMVWLVAHGVPASRVVLDHAGFDTYDSCARAREVFGVRQAIVVTQTFHIERAVALCRTLGIDSTGVGDESVRAYRQIWLRGEIREEFAAVKAAGDVLSGRDPIFLGKRETGVDDAIS</sequence>
<dbReference type="PANTHER" id="PTHR30336">
    <property type="entry name" value="INNER MEMBRANE PROTEIN, PROBABLE PERMEASE"/>
    <property type="match status" value="1"/>
</dbReference>
<dbReference type="PANTHER" id="PTHR30336:SF6">
    <property type="entry name" value="INTEGRAL MEMBRANE PROTEIN"/>
    <property type="match status" value="1"/>
</dbReference>
<name>A0A327Z1P8_9ACTN</name>
<dbReference type="OrthoDB" id="9782395at2"/>
<dbReference type="Proteomes" id="UP000249341">
    <property type="component" value="Unassembled WGS sequence"/>
</dbReference>
<dbReference type="GO" id="GO:0005886">
    <property type="term" value="C:plasma membrane"/>
    <property type="evidence" value="ECO:0007669"/>
    <property type="project" value="TreeGrafter"/>
</dbReference>